<dbReference type="Gene3D" id="1.10.3210.10">
    <property type="entry name" value="Hypothetical protein af1432"/>
    <property type="match status" value="1"/>
</dbReference>
<dbReference type="EMBL" id="JABFCZ010000013">
    <property type="protein sequence ID" value="MBD1547247.1"/>
    <property type="molecule type" value="Genomic_DNA"/>
</dbReference>
<gene>
    <name evidence="2" type="ORF">HK439_13345</name>
</gene>
<dbReference type="InterPro" id="IPR006675">
    <property type="entry name" value="HDIG_dom"/>
</dbReference>
<feature type="domain" description="HD-GYP" evidence="1">
    <location>
        <begin position="166"/>
        <end position="361"/>
    </location>
</feature>
<name>A0A926P516_9HYPH</name>
<protein>
    <submittedName>
        <fullName evidence="2">HD domain-containing protein</fullName>
    </submittedName>
</protein>
<organism evidence="2 3">
    <name type="scientific">Roseibium aggregatum</name>
    <dbReference type="NCBI Taxonomy" id="187304"/>
    <lineage>
        <taxon>Bacteria</taxon>
        <taxon>Pseudomonadati</taxon>
        <taxon>Pseudomonadota</taxon>
        <taxon>Alphaproteobacteria</taxon>
        <taxon>Hyphomicrobiales</taxon>
        <taxon>Stappiaceae</taxon>
        <taxon>Roseibium</taxon>
    </lineage>
</organism>
<dbReference type="AlphaFoldDB" id="A0A926P516"/>
<dbReference type="PANTHER" id="PTHR43155:SF2">
    <property type="entry name" value="CYCLIC DI-GMP PHOSPHODIESTERASE PA4108"/>
    <property type="match status" value="1"/>
</dbReference>
<dbReference type="NCBIfam" id="TIGR00277">
    <property type="entry name" value="HDIG"/>
    <property type="match status" value="1"/>
</dbReference>
<reference evidence="2" key="1">
    <citation type="submission" date="2020-05" db="EMBL/GenBank/DDBJ databases">
        <title>Identification of trans-AT polyketide cluster in two marine bacteria, producers of a novel glutaramide-containing polyketide sesbanimide D and analogs.</title>
        <authorList>
            <person name="Kacar D."/>
            <person name="Rodriguez P."/>
            <person name="Canedo L."/>
            <person name="Gonzalez E."/>
            <person name="Galan B."/>
            <person name="De La Calle F."/>
            <person name="Garcia J.L."/>
        </authorList>
    </citation>
    <scope>NUCLEOTIDE SEQUENCE</scope>
    <source>
        <strain evidence="2">PHM038</strain>
    </source>
</reference>
<dbReference type="InterPro" id="IPR003607">
    <property type="entry name" value="HD/PDEase_dom"/>
</dbReference>
<dbReference type="SMART" id="SM00471">
    <property type="entry name" value="HDc"/>
    <property type="match status" value="1"/>
</dbReference>
<dbReference type="PANTHER" id="PTHR43155">
    <property type="entry name" value="CYCLIC DI-GMP PHOSPHODIESTERASE PA4108-RELATED"/>
    <property type="match status" value="1"/>
</dbReference>
<dbReference type="PROSITE" id="PS51832">
    <property type="entry name" value="HD_GYP"/>
    <property type="match status" value="1"/>
</dbReference>
<comment type="caution">
    <text evidence="2">The sequence shown here is derived from an EMBL/GenBank/DDBJ whole genome shotgun (WGS) entry which is preliminary data.</text>
</comment>
<proteinExistence type="predicted"/>
<dbReference type="Proteomes" id="UP000598467">
    <property type="component" value="Unassembled WGS sequence"/>
</dbReference>
<dbReference type="SUPFAM" id="SSF109604">
    <property type="entry name" value="HD-domain/PDEase-like"/>
    <property type="match status" value="1"/>
</dbReference>
<dbReference type="InterPro" id="IPR037522">
    <property type="entry name" value="HD_GYP_dom"/>
</dbReference>
<dbReference type="RefSeq" id="WP_190291995.1">
    <property type="nucleotide sequence ID" value="NZ_JABFCZ010000013.1"/>
</dbReference>
<dbReference type="Pfam" id="PF13487">
    <property type="entry name" value="HD_5"/>
    <property type="match status" value="1"/>
</dbReference>
<evidence type="ECO:0000313" key="3">
    <source>
        <dbReference type="Proteomes" id="UP000598467"/>
    </source>
</evidence>
<evidence type="ECO:0000313" key="2">
    <source>
        <dbReference type="EMBL" id="MBD1547247.1"/>
    </source>
</evidence>
<dbReference type="GO" id="GO:0008081">
    <property type="term" value="F:phosphoric diester hydrolase activity"/>
    <property type="evidence" value="ECO:0007669"/>
    <property type="project" value="UniProtKB-ARBA"/>
</dbReference>
<sequence>MNVAIVSDGPLKTGSNARNIPFFYSSRLFSMDEVSSRNLQEMHLLVIELENASGDHVENLKTALAGVEDLPKLCIVSKANRREVVQAAALGKVETIERDEELTTLVRKMRQMLKPNFEVMFPETTPDTTREAFLQTAACLDEIVLAAASSRPMPVRTLARTLHHIYAALTKDGISAWLSAVQCHHSHTYRHSMMVAGLAATFAQTLGWSHKDQELVTFGGLMHDIGKTRIPLSILDKPGELTPEETELVRQHTLFGREILKSRLEIPFEVKKMAVQHHELLDGSGYPQGLAGDQIDTMVRVMTICDVFTAMTETRSYKDAIPPRNAYAALSTMKTQLDQDLVRAFQPVVLTVDLGALNRTVETLFDKKSATGTTG</sequence>
<evidence type="ECO:0000259" key="1">
    <source>
        <dbReference type="PROSITE" id="PS51832"/>
    </source>
</evidence>
<accession>A0A926P516</accession>
<dbReference type="CDD" id="cd00077">
    <property type="entry name" value="HDc"/>
    <property type="match status" value="1"/>
</dbReference>